<name>A0A7D9DWY7_PARCT</name>
<dbReference type="InterPro" id="IPR036322">
    <property type="entry name" value="WD40_repeat_dom_sf"/>
</dbReference>
<dbReference type="SUPFAM" id="SSF50978">
    <property type="entry name" value="WD40 repeat-like"/>
    <property type="match status" value="1"/>
</dbReference>
<dbReference type="PROSITE" id="PS50082">
    <property type="entry name" value="WD_REPEATS_2"/>
    <property type="match status" value="1"/>
</dbReference>
<dbReference type="PANTHER" id="PTHR14107">
    <property type="entry name" value="WD REPEAT PROTEIN"/>
    <property type="match status" value="1"/>
</dbReference>
<evidence type="ECO:0000313" key="3">
    <source>
        <dbReference type="EMBL" id="CAB3994673.1"/>
    </source>
</evidence>
<evidence type="ECO:0000256" key="1">
    <source>
        <dbReference type="ARBA" id="ARBA00022574"/>
    </source>
</evidence>
<reference evidence="3" key="1">
    <citation type="submission" date="2020-04" db="EMBL/GenBank/DDBJ databases">
        <authorList>
            <person name="Alioto T."/>
            <person name="Alioto T."/>
            <person name="Gomez Garrido J."/>
        </authorList>
    </citation>
    <scope>NUCLEOTIDE SEQUENCE</scope>
    <source>
        <strain evidence="3">A484AB</strain>
    </source>
</reference>
<dbReference type="EMBL" id="CACRXK020002513">
    <property type="protein sequence ID" value="CAB3994673.1"/>
    <property type="molecule type" value="Genomic_DNA"/>
</dbReference>
<organism evidence="3 4">
    <name type="scientific">Paramuricea clavata</name>
    <name type="common">Red gorgonian</name>
    <name type="synonym">Violescent sea-whip</name>
    <dbReference type="NCBI Taxonomy" id="317549"/>
    <lineage>
        <taxon>Eukaryota</taxon>
        <taxon>Metazoa</taxon>
        <taxon>Cnidaria</taxon>
        <taxon>Anthozoa</taxon>
        <taxon>Octocorallia</taxon>
        <taxon>Malacalcyonacea</taxon>
        <taxon>Plexauridae</taxon>
        <taxon>Paramuricea</taxon>
    </lineage>
</organism>
<dbReference type="InterPro" id="IPR001680">
    <property type="entry name" value="WD40_rpt"/>
</dbReference>
<dbReference type="SMART" id="SM00320">
    <property type="entry name" value="WD40"/>
    <property type="match status" value="4"/>
</dbReference>
<dbReference type="PANTHER" id="PTHR14107:SF16">
    <property type="entry name" value="AT02583P"/>
    <property type="match status" value="1"/>
</dbReference>
<accession>A0A7D9DWY7</accession>
<keyword evidence="2" id="KW-0677">Repeat</keyword>
<dbReference type="Pfam" id="PF00400">
    <property type="entry name" value="WD40"/>
    <property type="match status" value="2"/>
</dbReference>
<evidence type="ECO:0000313" key="4">
    <source>
        <dbReference type="Proteomes" id="UP001152795"/>
    </source>
</evidence>
<keyword evidence="4" id="KW-1185">Reference proteome</keyword>
<keyword evidence="1" id="KW-0853">WD repeat</keyword>
<dbReference type="InterPro" id="IPR015943">
    <property type="entry name" value="WD40/YVTN_repeat-like_dom_sf"/>
</dbReference>
<comment type="caution">
    <text evidence="3">The sequence shown here is derived from an EMBL/GenBank/DDBJ whole genome shotgun (WGS) entry which is preliminary data.</text>
</comment>
<gene>
    <name evidence="3" type="ORF">PACLA_8A074501</name>
</gene>
<dbReference type="Proteomes" id="UP001152795">
    <property type="component" value="Unassembled WGS sequence"/>
</dbReference>
<dbReference type="Gene3D" id="2.130.10.10">
    <property type="entry name" value="YVTN repeat-like/Quinoprotein amine dehydrogenase"/>
    <property type="match status" value="1"/>
</dbReference>
<protein>
    <submittedName>
        <fullName evidence="3">WD repeat-containing 20-like isoform X2</fullName>
    </submittedName>
</protein>
<dbReference type="AlphaFoldDB" id="A0A7D9DWY7"/>
<proteinExistence type="predicted"/>
<dbReference type="OrthoDB" id="3367at2759"/>
<dbReference type="InterPro" id="IPR051362">
    <property type="entry name" value="WD_repeat_creC_regulators"/>
</dbReference>
<sequence>MPLGRVGAASETLQNGVDSNAAFSLMAASVKPNASHDVKNRFATKEGTYTLMNLSEYCRPNRLPYTVQHPFPVRISFVTLKEKDCSTDRIAFNVGKELYVYVYKGVKKAADLNKHLDKRGYKGTFPTCHDFNLPTRSVEFLELIIGFSAGQIQLIDPIGHELNKLYNEERQVDKASVKCIKWIPGSENLFLAAYDSGNMYVYNKENPASPDSPTFSLLKQGPGFQIFGNKTKTLGNPVCKWTIGKGSINEFAFSPDCKHLAVVSQDGYLRIFDFDGQSLNGIMRSYFGGLLCVCWSPDGKYVVTGGEDDLITVFSFYENRVIARGVGHQSWVGMVRFDPYLTSVSGGGTLDDSDDEGTEQDIRNSTYSERHSTVDMDRPNASYRFGSVGQDTMLLLWDLTEDVLKPIKPRTRSLRTQSSHLGNNVPNGPSKEVNHIRNYITTHNLSSSVEQLLDLDDKSFGSVICPVFDDVPQLEPLVAKKISMERLCGLEFREDCLIVACQEGYISTWARPGKATSPGTVV</sequence>
<evidence type="ECO:0000256" key="2">
    <source>
        <dbReference type="ARBA" id="ARBA00022737"/>
    </source>
</evidence>